<feature type="transmembrane region" description="Helical" evidence="1">
    <location>
        <begin position="276"/>
        <end position="295"/>
    </location>
</feature>
<comment type="caution">
    <text evidence="2">The sequence shown here is derived from an EMBL/GenBank/DDBJ whole genome shotgun (WGS) entry which is preliminary data.</text>
</comment>
<dbReference type="Proteomes" id="UP001321473">
    <property type="component" value="Unassembled WGS sequence"/>
</dbReference>
<feature type="transmembrane region" description="Helical" evidence="1">
    <location>
        <begin position="155"/>
        <end position="173"/>
    </location>
</feature>
<accession>A0AAQ4EL41</accession>
<proteinExistence type="predicted"/>
<feature type="non-terminal residue" evidence="2">
    <location>
        <position position="315"/>
    </location>
</feature>
<sequence length="315" mass="35105">MQRFSRPPRKIFVIGTGSYLGPKQPPGRPGHSDQTDVLSQLRPVLFSLRILGLYSGRREEYGKRPSPWFDHVSPWTCVVLGLLCTYVTASLASCMNGQFWAAAFPFLKTGCALVSSQAVIRKEADVCHLAWRLREFPSACTVTLRTTATVMATSVWAFVALRIIIQCMVLLAFTPRELSEHAASAWFGIDGQLPRELLLPLTMLDRALDSILVDASLFSSMALYLSLAVALRHRYVAFNAVIERHALRRTPLESGELKQLMLAHTELGSAVRHLDAGFAPTVFCWVALFVMGVCVEVSRFLGHRRLGDRFEVVIL</sequence>
<protein>
    <submittedName>
        <fullName evidence="2">Uncharacterized protein</fullName>
    </submittedName>
</protein>
<keyword evidence="1" id="KW-0472">Membrane</keyword>
<evidence type="ECO:0000256" key="1">
    <source>
        <dbReference type="SAM" id="Phobius"/>
    </source>
</evidence>
<name>A0AAQ4EL41_AMBAM</name>
<keyword evidence="1" id="KW-0812">Transmembrane</keyword>
<evidence type="ECO:0000313" key="3">
    <source>
        <dbReference type="Proteomes" id="UP001321473"/>
    </source>
</evidence>
<dbReference type="EMBL" id="JARKHS020014190">
    <property type="protein sequence ID" value="KAK8775390.1"/>
    <property type="molecule type" value="Genomic_DNA"/>
</dbReference>
<keyword evidence="3" id="KW-1185">Reference proteome</keyword>
<reference evidence="2 3" key="1">
    <citation type="journal article" date="2023" name="Arcadia Sci">
        <title>De novo assembly of a long-read Amblyomma americanum tick genome.</title>
        <authorList>
            <person name="Chou S."/>
            <person name="Poskanzer K.E."/>
            <person name="Rollins M."/>
            <person name="Thuy-Boun P.S."/>
        </authorList>
    </citation>
    <scope>NUCLEOTIDE SEQUENCE [LARGE SCALE GENOMIC DNA]</scope>
    <source>
        <strain evidence="2">F_SG_1</strain>
        <tissue evidence="2">Salivary glands</tissue>
    </source>
</reference>
<keyword evidence="1" id="KW-1133">Transmembrane helix</keyword>
<gene>
    <name evidence="2" type="ORF">V5799_031263</name>
</gene>
<evidence type="ECO:0000313" key="2">
    <source>
        <dbReference type="EMBL" id="KAK8775390.1"/>
    </source>
</evidence>
<dbReference type="AlphaFoldDB" id="A0AAQ4EL41"/>
<organism evidence="2 3">
    <name type="scientific">Amblyomma americanum</name>
    <name type="common">Lone star tick</name>
    <dbReference type="NCBI Taxonomy" id="6943"/>
    <lineage>
        <taxon>Eukaryota</taxon>
        <taxon>Metazoa</taxon>
        <taxon>Ecdysozoa</taxon>
        <taxon>Arthropoda</taxon>
        <taxon>Chelicerata</taxon>
        <taxon>Arachnida</taxon>
        <taxon>Acari</taxon>
        <taxon>Parasitiformes</taxon>
        <taxon>Ixodida</taxon>
        <taxon>Ixodoidea</taxon>
        <taxon>Ixodidae</taxon>
        <taxon>Amblyomminae</taxon>
        <taxon>Amblyomma</taxon>
    </lineage>
</organism>